<dbReference type="InterPro" id="IPR005467">
    <property type="entry name" value="His_kinase_dom"/>
</dbReference>
<evidence type="ECO:0000259" key="10">
    <source>
        <dbReference type="PROSITE" id="PS50109"/>
    </source>
</evidence>
<comment type="catalytic activity">
    <reaction evidence="1">
        <text>ATP + protein L-histidine = ADP + protein N-phospho-L-histidine.</text>
        <dbReference type="EC" id="2.7.13.3"/>
    </reaction>
</comment>
<evidence type="ECO:0000256" key="4">
    <source>
        <dbReference type="ARBA" id="ARBA00022553"/>
    </source>
</evidence>
<evidence type="ECO:0000256" key="5">
    <source>
        <dbReference type="ARBA" id="ARBA00022679"/>
    </source>
</evidence>
<dbReference type="EMBL" id="CP101497">
    <property type="protein sequence ID" value="UTT63258.1"/>
    <property type="molecule type" value="Genomic_DNA"/>
</dbReference>
<evidence type="ECO:0000256" key="2">
    <source>
        <dbReference type="ARBA" id="ARBA00004236"/>
    </source>
</evidence>
<dbReference type="PANTHER" id="PTHR45453:SF1">
    <property type="entry name" value="PHOSPHATE REGULON SENSOR PROTEIN PHOR"/>
    <property type="match status" value="1"/>
</dbReference>
<evidence type="ECO:0000313" key="12">
    <source>
        <dbReference type="Proteomes" id="UP001060039"/>
    </source>
</evidence>
<keyword evidence="4" id="KW-0597">Phosphoprotein</keyword>
<keyword evidence="9" id="KW-1133">Transmembrane helix</keyword>
<evidence type="ECO:0000256" key="9">
    <source>
        <dbReference type="SAM" id="Phobius"/>
    </source>
</evidence>
<reference evidence="11" key="1">
    <citation type="submission" date="2022-07" db="EMBL/GenBank/DDBJ databases">
        <title>Taxonomic analysis of Microcella humidisoli nov. sp., isolated from riverside soil.</title>
        <authorList>
            <person name="Molina K.M."/>
            <person name="Kim S.B."/>
        </authorList>
    </citation>
    <scope>NUCLEOTIDE SEQUENCE</scope>
    <source>
        <strain evidence="11">MMS21-STM10</strain>
    </source>
</reference>
<evidence type="ECO:0000256" key="8">
    <source>
        <dbReference type="ARBA" id="ARBA00039401"/>
    </source>
</evidence>
<feature type="transmembrane region" description="Helical" evidence="9">
    <location>
        <begin position="40"/>
        <end position="64"/>
    </location>
</feature>
<keyword evidence="9" id="KW-0472">Membrane</keyword>
<keyword evidence="9" id="KW-0812">Transmembrane</keyword>
<feature type="domain" description="Histidine kinase" evidence="10">
    <location>
        <begin position="158"/>
        <end position="376"/>
    </location>
</feature>
<dbReference type="Gene3D" id="3.30.565.10">
    <property type="entry name" value="Histidine kinase-like ATPase, C-terminal domain"/>
    <property type="match status" value="1"/>
</dbReference>
<dbReference type="GO" id="GO:0016301">
    <property type="term" value="F:kinase activity"/>
    <property type="evidence" value="ECO:0007669"/>
    <property type="project" value="UniProtKB-KW"/>
</dbReference>
<proteinExistence type="predicted"/>
<accession>A0ABY5FYX6</accession>
<dbReference type="SMART" id="SM00388">
    <property type="entry name" value="HisKA"/>
    <property type="match status" value="1"/>
</dbReference>
<sequence length="376" mass="38225">MTALDYLQIVGTAAAAAAVTGIAAAVTLRLARRAPIIVHVVVIVAAAVLAVAGGIALTANAMYISESDTAVALTVTAASGIVAIGVSVVLASALSRDARALGRDARRLGAGEAVEPADRCTAELDDVQGDLVTSSERLLAARDDALRSEQSRRELVTRIAHDLLAPVASIQAIAELLEDGLSAEPERHAHQLGAHAARLQSLVGDLFELSRIDAGALALTTETVSLTDLASDVVAEYGELARAHDVVLRFSAASGTVAPLDARQFSRALVNVLINAIEHSPAGGTVTVAVMADAHAAIVAVRDEGPGFEPGDVPHVFEAGWRGTSARTAPRVGLAGGAGLGLAITRAIIEAHGGTATAHASTEASGAEVRLRVPLG</sequence>
<evidence type="ECO:0000256" key="7">
    <source>
        <dbReference type="ARBA" id="ARBA00023012"/>
    </source>
</evidence>
<dbReference type="Pfam" id="PF02518">
    <property type="entry name" value="HATPase_c"/>
    <property type="match status" value="1"/>
</dbReference>
<keyword evidence="7" id="KW-0902">Two-component regulatory system</keyword>
<evidence type="ECO:0000313" key="11">
    <source>
        <dbReference type="EMBL" id="UTT63258.1"/>
    </source>
</evidence>
<comment type="subcellular location">
    <subcellularLocation>
        <location evidence="2">Cell membrane</location>
    </subcellularLocation>
</comment>
<organism evidence="11 12">
    <name type="scientific">Microcella humidisoli</name>
    <dbReference type="NCBI Taxonomy" id="2963406"/>
    <lineage>
        <taxon>Bacteria</taxon>
        <taxon>Bacillati</taxon>
        <taxon>Actinomycetota</taxon>
        <taxon>Actinomycetes</taxon>
        <taxon>Micrococcales</taxon>
        <taxon>Microbacteriaceae</taxon>
        <taxon>Microcella</taxon>
    </lineage>
</organism>
<feature type="transmembrane region" description="Helical" evidence="9">
    <location>
        <begin position="6"/>
        <end position="28"/>
    </location>
</feature>
<dbReference type="InterPro" id="IPR036097">
    <property type="entry name" value="HisK_dim/P_sf"/>
</dbReference>
<keyword evidence="12" id="KW-1185">Reference proteome</keyword>
<gene>
    <name evidence="11" type="ORF">NNL39_03905</name>
</gene>
<dbReference type="SUPFAM" id="SSF55874">
    <property type="entry name" value="ATPase domain of HSP90 chaperone/DNA topoisomerase II/histidine kinase"/>
    <property type="match status" value="1"/>
</dbReference>
<dbReference type="InterPro" id="IPR036890">
    <property type="entry name" value="HATPase_C_sf"/>
</dbReference>
<dbReference type="EC" id="2.7.13.3" evidence="3"/>
<feature type="transmembrane region" description="Helical" evidence="9">
    <location>
        <begin position="70"/>
        <end position="94"/>
    </location>
</feature>
<dbReference type="PROSITE" id="PS50109">
    <property type="entry name" value="HIS_KIN"/>
    <property type="match status" value="1"/>
</dbReference>
<name>A0ABY5FYX6_9MICO</name>
<dbReference type="SMART" id="SM00387">
    <property type="entry name" value="HATPase_c"/>
    <property type="match status" value="1"/>
</dbReference>
<dbReference type="SUPFAM" id="SSF47384">
    <property type="entry name" value="Homodimeric domain of signal transducing histidine kinase"/>
    <property type="match status" value="1"/>
</dbReference>
<evidence type="ECO:0000256" key="3">
    <source>
        <dbReference type="ARBA" id="ARBA00012438"/>
    </source>
</evidence>
<dbReference type="CDD" id="cd00075">
    <property type="entry name" value="HATPase"/>
    <property type="match status" value="1"/>
</dbReference>
<dbReference type="InterPro" id="IPR003594">
    <property type="entry name" value="HATPase_dom"/>
</dbReference>
<dbReference type="PANTHER" id="PTHR45453">
    <property type="entry name" value="PHOSPHATE REGULON SENSOR PROTEIN PHOR"/>
    <property type="match status" value="1"/>
</dbReference>
<dbReference type="InterPro" id="IPR004358">
    <property type="entry name" value="Sig_transdc_His_kin-like_C"/>
</dbReference>
<dbReference type="Proteomes" id="UP001060039">
    <property type="component" value="Chromosome"/>
</dbReference>
<dbReference type="PRINTS" id="PR00344">
    <property type="entry name" value="BCTRLSENSOR"/>
</dbReference>
<evidence type="ECO:0000256" key="1">
    <source>
        <dbReference type="ARBA" id="ARBA00000085"/>
    </source>
</evidence>
<dbReference type="CDD" id="cd00082">
    <property type="entry name" value="HisKA"/>
    <property type="match status" value="1"/>
</dbReference>
<dbReference type="RefSeq" id="WP_255160390.1">
    <property type="nucleotide sequence ID" value="NZ_CP101497.1"/>
</dbReference>
<evidence type="ECO:0000256" key="6">
    <source>
        <dbReference type="ARBA" id="ARBA00022777"/>
    </source>
</evidence>
<dbReference type="Gene3D" id="1.10.287.130">
    <property type="match status" value="1"/>
</dbReference>
<dbReference type="Pfam" id="PF00512">
    <property type="entry name" value="HisKA"/>
    <property type="match status" value="1"/>
</dbReference>
<dbReference type="InterPro" id="IPR003661">
    <property type="entry name" value="HisK_dim/P_dom"/>
</dbReference>
<dbReference type="InterPro" id="IPR050351">
    <property type="entry name" value="BphY/WalK/GraS-like"/>
</dbReference>
<keyword evidence="6 11" id="KW-0418">Kinase</keyword>
<protein>
    <recommendedName>
        <fullName evidence="8">Sensor-like histidine kinase SenX3</fullName>
        <ecNumber evidence="3">2.7.13.3</ecNumber>
    </recommendedName>
</protein>
<keyword evidence="5" id="KW-0808">Transferase</keyword>